<evidence type="ECO:0000313" key="2">
    <source>
        <dbReference type="Proteomes" id="UP001497516"/>
    </source>
</evidence>
<dbReference type="Proteomes" id="UP001497516">
    <property type="component" value="Chromosome 7"/>
</dbReference>
<reference evidence="1 2" key="1">
    <citation type="submission" date="2024-04" db="EMBL/GenBank/DDBJ databases">
        <authorList>
            <person name="Fracassetti M."/>
        </authorList>
    </citation>
    <scope>NUCLEOTIDE SEQUENCE [LARGE SCALE GENOMIC DNA]</scope>
</reference>
<accession>A0AAV2FTB5</accession>
<proteinExistence type="predicted"/>
<protein>
    <submittedName>
        <fullName evidence="1">Uncharacterized protein</fullName>
    </submittedName>
</protein>
<organism evidence="1 2">
    <name type="scientific">Linum trigynum</name>
    <dbReference type="NCBI Taxonomy" id="586398"/>
    <lineage>
        <taxon>Eukaryota</taxon>
        <taxon>Viridiplantae</taxon>
        <taxon>Streptophyta</taxon>
        <taxon>Embryophyta</taxon>
        <taxon>Tracheophyta</taxon>
        <taxon>Spermatophyta</taxon>
        <taxon>Magnoliopsida</taxon>
        <taxon>eudicotyledons</taxon>
        <taxon>Gunneridae</taxon>
        <taxon>Pentapetalae</taxon>
        <taxon>rosids</taxon>
        <taxon>fabids</taxon>
        <taxon>Malpighiales</taxon>
        <taxon>Linaceae</taxon>
        <taxon>Linum</taxon>
    </lineage>
</organism>
<dbReference type="EMBL" id="OZ034820">
    <property type="protein sequence ID" value="CAL1401628.1"/>
    <property type="molecule type" value="Genomic_DNA"/>
</dbReference>
<sequence>MVFVDQLLHVQNVAIIAILRQVRLLNSDLIYILVDVVVACQWDVQVKVELTTRLSSTSFSVVVADVVVHCMAAPASLVFSGATDAWFDEGEAKNGRERVPAEIGSSSPSNHAPRFSLCI</sequence>
<name>A0AAV2FTB5_9ROSI</name>
<keyword evidence="2" id="KW-1185">Reference proteome</keyword>
<gene>
    <name evidence="1" type="ORF">LTRI10_LOCUS41675</name>
</gene>
<dbReference type="AlphaFoldDB" id="A0AAV2FTB5"/>
<evidence type="ECO:0000313" key="1">
    <source>
        <dbReference type="EMBL" id="CAL1401628.1"/>
    </source>
</evidence>